<reference evidence="5 6" key="1">
    <citation type="journal article" date="2016" name="Front. Microbiol.">
        <title>Comprehensive Phylogenetic Analysis of Bovine Non-aureus Staphylococci Species Based on Whole-Genome Sequencing.</title>
        <authorList>
            <person name="Naushad S."/>
            <person name="Barkema H.W."/>
            <person name="Luby C."/>
            <person name="Condas L.A."/>
            <person name="Nobrega D.B."/>
            <person name="Carson D.A."/>
            <person name="De Buck J."/>
        </authorList>
    </citation>
    <scope>NUCLEOTIDE SEQUENCE [LARGE SCALE GENOMIC DNA]</scope>
    <source>
        <strain evidence="5 6">SNUC 993</strain>
    </source>
</reference>
<dbReference type="NCBIfam" id="NF033788">
    <property type="entry name" value="HTH_metalloreg"/>
    <property type="match status" value="1"/>
</dbReference>
<gene>
    <name evidence="5" type="ORF">BU607_07565</name>
</gene>
<name>A0ABX5IDC3_9STAP</name>
<keyword evidence="3" id="KW-0804">Transcription</keyword>
<dbReference type="Pfam" id="PF01022">
    <property type="entry name" value="HTH_5"/>
    <property type="match status" value="1"/>
</dbReference>
<evidence type="ECO:0000256" key="3">
    <source>
        <dbReference type="ARBA" id="ARBA00023163"/>
    </source>
</evidence>
<evidence type="ECO:0000313" key="5">
    <source>
        <dbReference type="EMBL" id="PTH17447.1"/>
    </source>
</evidence>
<dbReference type="InterPro" id="IPR036388">
    <property type="entry name" value="WH-like_DNA-bd_sf"/>
</dbReference>
<comment type="caution">
    <text evidence="5">The sequence shown here is derived from an EMBL/GenBank/DDBJ whole genome shotgun (WGS) entry which is preliminary data.</text>
</comment>
<dbReference type="Proteomes" id="UP000242694">
    <property type="component" value="Unassembled WGS sequence"/>
</dbReference>
<sequence length="106" mass="11831">MSYKDLSGLLKVLSSPTRLEILDILSCEELCAYDLLAYFKFSQPTLSHHMKSLVDNHLVNTLKLGNKRMYALNHKQLEQVTEALGLINTSSKPCICQNIGKGDCSS</sequence>
<keyword evidence="2" id="KW-0238">DNA-binding</keyword>
<evidence type="ECO:0000256" key="1">
    <source>
        <dbReference type="ARBA" id="ARBA00023015"/>
    </source>
</evidence>
<dbReference type="CDD" id="cd00090">
    <property type="entry name" value="HTH_ARSR"/>
    <property type="match status" value="1"/>
</dbReference>
<dbReference type="EMBL" id="PZDI01000034">
    <property type="protein sequence ID" value="PTH17447.1"/>
    <property type="molecule type" value="Genomic_DNA"/>
</dbReference>
<dbReference type="PROSITE" id="PS50987">
    <property type="entry name" value="HTH_ARSR_2"/>
    <property type="match status" value="1"/>
</dbReference>
<dbReference type="PANTHER" id="PTHR33154">
    <property type="entry name" value="TRANSCRIPTIONAL REGULATOR, ARSR FAMILY"/>
    <property type="match status" value="1"/>
</dbReference>
<dbReference type="PANTHER" id="PTHR33154:SF18">
    <property type="entry name" value="ARSENICAL RESISTANCE OPERON REPRESSOR"/>
    <property type="match status" value="1"/>
</dbReference>
<keyword evidence="6" id="KW-1185">Reference proteome</keyword>
<dbReference type="InterPro" id="IPR036390">
    <property type="entry name" value="WH_DNA-bd_sf"/>
</dbReference>
<organism evidence="5 6">
    <name type="scientific">Staphylococcus auricularis</name>
    <dbReference type="NCBI Taxonomy" id="29379"/>
    <lineage>
        <taxon>Bacteria</taxon>
        <taxon>Bacillati</taxon>
        <taxon>Bacillota</taxon>
        <taxon>Bacilli</taxon>
        <taxon>Bacillales</taxon>
        <taxon>Staphylococcaceae</taxon>
        <taxon>Staphylococcus</taxon>
    </lineage>
</organism>
<proteinExistence type="predicted"/>
<dbReference type="InterPro" id="IPR011991">
    <property type="entry name" value="ArsR-like_HTH"/>
</dbReference>
<evidence type="ECO:0000313" key="6">
    <source>
        <dbReference type="Proteomes" id="UP000242694"/>
    </source>
</evidence>
<dbReference type="InterPro" id="IPR018334">
    <property type="entry name" value="ArsR_HTH"/>
</dbReference>
<protein>
    <submittedName>
        <fullName evidence="5">Transcriptional regulator</fullName>
    </submittedName>
</protein>
<dbReference type="PROSITE" id="PS00846">
    <property type="entry name" value="HTH_ARSR_1"/>
    <property type="match status" value="1"/>
</dbReference>
<dbReference type="Gene3D" id="1.10.10.10">
    <property type="entry name" value="Winged helix-like DNA-binding domain superfamily/Winged helix DNA-binding domain"/>
    <property type="match status" value="1"/>
</dbReference>
<evidence type="ECO:0000259" key="4">
    <source>
        <dbReference type="PROSITE" id="PS50987"/>
    </source>
</evidence>
<dbReference type="InterPro" id="IPR051081">
    <property type="entry name" value="HTH_MetalResp_TranReg"/>
</dbReference>
<evidence type="ECO:0000256" key="2">
    <source>
        <dbReference type="ARBA" id="ARBA00023125"/>
    </source>
</evidence>
<accession>A0ABX5IDC3</accession>
<feature type="domain" description="HTH arsR-type" evidence="4">
    <location>
        <begin position="1"/>
        <end position="92"/>
    </location>
</feature>
<dbReference type="RefSeq" id="WP_107392624.1">
    <property type="nucleotide sequence ID" value="NZ_JAHCOE010000001.1"/>
</dbReference>
<dbReference type="InterPro" id="IPR001845">
    <property type="entry name" value="HTH_ArsR_DNA-bd_dom"/>
</dbReference>
<dbReference type="PRINTS" id="PR00778">
    <property type="entry name" value="HTHARSR"/>
</dbReference>
<dbReference type="SUPFAM" id="SSF46785">
    <property type="entry name" value="Winged helix' DNA-binding domain"/>
    <property type="match status" value="1"/>
</dbReference>
<dbReference type="SMART" id="SM00418">
    <property type="entry name" value="HTH_ARSR"/>
    <property type="match status" value="1"/>
</dbReference>
<keyword evidence="1" id="KW-0805">Transcription regulation</keyword>